<dbReference type="AlphaFoldDB" id="A0A6N4XWP5"/>
<organism evidence="2 3">
    <name type="scientific">Chryseobacterium fistulae</name>
    <dbReference type="NCBI Taxonomy" id="2675058"/>
    <lineage>
        <taxon>Bacteria</taxon>
        <taxon>Pseudomonadati</taxon>
        <taxon>Bacteroidota</taxon>
        <taxon>Flavobacteriia</taxon>
        <taxon>Flavobacteriales</taxon>
        <taxon>Weeksellaceae</taxon>
        <taxon>Chryseobacterium group</taxon>
        <taxon>Chryseobacterium</taxon>
    </lineage>
</organism>
<name>A0A6N4XWP5_9FLAO</name>
<gene>
    <name evidence="2" type="ORF">CHRY9393_03520</name>
</gene>
<evidence type="ECO:0000313" key="3">
    <source>
        <dbReference type="Proteomes" id="UP000445309"/>
    </source>
</evidence>
<protein>
    <submittedName>
        <fullName evidence="2">Uncharacterized protein</fullName>
    </submittedName>
</protein>
<evidence type="ECO:0000313" key="2">
    <source>
        <dbReference type="EMBL" id="CAA7393490.1"/>
    </source>
</evidence>
<dbReference type="Proteomes" id="UP000445309">
    <property type="component" value="Unassembled WGS sequence"/>
</dbReference>
<keyword evidence="3" id="KW-1185">Reference proteome</keyword>
<accession>A0A6N4XWP5</accession>
<dbReference type="EMBL" id="CACVBY010000165">
    <property type="protein sequence ID" value="CAA7393490.1"/>
    <property type="molecule type" value="Genomic_DNA"/>
</dbReference>
<reference evidence="2 3" key="1">
    <citation type="submission" date="2020-01" db="EMBL/GenBank/DDBJ databases">
        <authorList>
            <person name="Rodrigo-Torres L."/>
            <person name="Arahal R. D."/>
            <person name="Lucena T."/>
        </authorList>
    </citation>
    <scope>NUCLEOTIDE SEQUENCE [LARGE SCALE GENOMIC DNA]</scope>
    <source>
        <strain evidence="2 3">CECT 9393</strain>
    </source>
</reference>
<evidence type="ECO:0000256" key="1">
    <source>
        <dbReference type="SAM" id="MobiDB-lite"/>
    </source>
</evidence>
<sequence>MKTINGGNVMPFDGNDEPITKPKTQGGGL</sequence>
<feature type="region of interest" description="Disordered" evidence="1">
    <location>
        <begin position="1"/>
        <end position="29"/>
    </location>
</feature>
<proteinExistence type="predicted"/>